<dbReference type="Proteomes" id="UP000366872">
    <property type="component" value="Unassembled WGS sequence"/>
</dbReference>
<proteinExistence type="predicted"/>
<evidence type="ECO:0000259" key="1">
    <source>
        <dbReference type="SMART" id="SM00382"/>
    </source>
</evidence>
<feature type="domain" description="AAA+ ATPase" evidence="1">
    <location>
        <begin position="16"/>
        <end position="131"/>
    </location>
</feature>
<evidence type="ECO:0000313" key="2">
    <source>
        <dbReference type="EMBL" id="VGO16792.1"/>
    </source>
</evidence>
<dbReference type="Gene3D" id="3.40.50.300">
    <property type="entry name" value="P-loop containing nucleotide triphosphate hydrolases"/>
    <property type="match status" value="1"/>
</dbReference>
<keyword evidence="3" id="KW-1185">Reference proteome</keyword>
<dbReference type="RefSeq" id="WP_136082315.1">
    <property type="nucleotide sequence ID" value="NZ_CAAHFG010000004.1"/>
</dbReference>
<dbReference type="InterPro" id="IPR025420">
    <property type="entry name" value="DUF4143"/>
</dbReference>
<organism evidence="2 3">
    <name type="scientific">Pontiella desulfatans</name>
    <dbReference type="NCBI Taxonomy" id="2750659"/>
    <lineage>
        <taxon>Bacteria</taxon>
        <taxon>Pseudomonadati</taxon>
        <taxon>Kiritimatiellota</taxon>
        <taxon>Kiritimatiellia</taxon>
        <taxon>Kiritimatiellales</taxon>
        <taxon>Pontiellaceae</taxon>
        <taxon>Pontiella</taxon>
    </lineage>
</organism>
<dbReference type="InterPro" id="IPR041682">
    <property type="entry name" value="AAA_14"/>
</dbReference>
<dbReference type="AlphaFoldDB" id="A0A6C2U9L2"/>
<name>A0A6C2U9L2_PONDE</name>
<reference evidence="2 3" key="1">
    <citation type="submission" date="2019-04" db="EMBL/GenBank/DDBJ databases">
        <authorList>
            <person name="Van Vliet M D."/>
        </authorList>
    </citation>
    <scope>NUCLEOTIDE SEQUENCE [LARGE SCALE GENOMIC DNA]</scope>
    <source>
        <strain evidence="2 3">F1</strain>
    </source>
</reference>
<dbReference type="SMART" id="SM00382">
    <property type="entry name" value="AAA"/>
    <property type="match status" value="1"/>
</dbReference>
<dbReference type="InterPro" id="IPR003593">
    <property type="entry name" value="AAA+_ATPase"/>
</dbReference>
<accession>A0A6C2U9L2</accession>
<gene>
    <name evidence="2" type="ORF">PDESU_05384</name>
</gene>
<dbReference type="EMBL" id="CAAHFG010000004">
    <property type="protein sequence ID" value="VGO16792.1"/>
    <property type="molecule type" value="Genomic_DNA"/>
</dbReference>
<sequence length="385" mass="43059">MIARQLTSEISEHLDYFPIVAVIGPRQCGKTTLVRSIVENRKSDALYLDLEKPSHLAKLQDPEIFLAQNREKLICLDEIQRRPDLFPILRSLCDESGQPGQFIVLGSASPDLLRQSSESLAGRISYLELTPFMASELDNAKLNDLWFRGGFPRSQLAPSDKLSEAWRQSFTSTFLERDLPQLGIRVPAPNMRRFLQMCAHLHGQLWNASKIGGSLGVTNKTINHYLSILEQTYLLRRLMPLETNLKKRLVKSPKVFFRDSGLLHSLLGIANRTDWFGHPSFGSSWEGFVIENLTASAKDWDPFFFRTAGGAEIDLVLKRGTRLVAVEIKASSAPKIPIGFKNAIEDIAPDKALVVAPVNDPYPVSSTIEVHNLATAIQTIEELGK</sequence>
<dbReference type="PANTHER" id="PTHR43566">
    <property type="entry name" value="CONSERVED PROTEIN"/>
    <property type="match status" value="1"/>
</dbReference>
<dbReference type="Pfam" id="PF13173">
    <property type="entry name" value="AAA_14"/>
    <property type="match status" value="1"/>
</dbReference>
<evidence type="ECO:0000313" key="3">
    <source>
        <dbReference type="Proteomes" id="UP000366872"/>
    </source>
</evidence>
<dbReference type="InterPro" id="IPR027417">
    <property type="entry name" value="P-loop_NTPase"/>
</dbReference>
<dbReference type="Pfam" id="PF13635">
    <property type="entry name" value="DUF4143"/>
    <property type="match status" value="1"/>
</dbReference>
<protein>
    <recommendedName>
        <fullName evidence="1">AAA+ ATPase domain-containing protein</fullName>
    </recommendedName>
</protein>
<dbReference type="SUPFAM" id="SSF52540">
    <property type="entry name" value="P-loop containing nucleoside triphosphate hydrolases"/>
    <property type="match status" value="1"/>
</dbReference>
<dbReference type="PANTHER" id="PTHR43566:SF2">
    <property type="entry name" value="DUF4143 DOMAIN-CONTAINING PROTEIN"/>
    <property type="match status" value="1"/>
</dbReference>